<dbReference type="PANTHER" id="PTHR43482:SF1">
    <property type="entry name" value="PROTEIN AST1-RELATED"/>
    <property type="match status" value="1"/>
</dbReference>
<evidence type="ECO:0000313" key="3">
    <source>
        <dbReference type="EMBL" id="KAG7355665.1"/>
    </source>
</evidence>
<evidence type="ECO:0000313" key="4">
    <source>
        <dbReference type="Proteomes" id="UP000693970"/>
    </source>
</evidence>
<protein>
    <submittedName>
        <fullName evidence="3">GroES (Chaperonin 10)-like protein</fullName>
    </submittedName>
</protein>
<dbReference type="InterPro" id="IPR013154">
    <property type="entry name" value="ADH-like_N"/>
</dbReference>
<dbReference type="AlphaFoldDB" id="A0A9K3L6A5"/>
<dbReference type="InterPro" id="IPR003265">
    <property type="entry name" value="HhH-GPD_domain"/>
</dbReference>
<feature type="compositionally biased region" description="Low complexity" evidence="1">
    <location>
        <begin position="378"/>
        <end position="400"/>
    </location>
</feature>
<keyword evidence="4" id="KW-1185">Reference proteome</keyword>
<feature type="region of interest" description="Disordered" evidence="1">
    <location>
        <begin position="1"/>
        <end position="20"/>
    </location>
</feature>
<name>A0A9K3L6A5_9STRA</name>
<dbReference type="InterPro" id="IPR052585">
    <property type="entry name" value="Lipid_raft_assoc_Zn_ADH"/>
</dbReference>
<dbReference type="EMBL" id="JAGRRH010000015">
    <property type="protein sequence ID" value="KAG7355665.1"/>
    <property type="molecule type" value="Genomic_DNA"/>
</dbReference>
<dbReference type="PROSITE" id="PS01162">
    <property type="entry name" value="QOR_ZETA_CRYSTAL"/>
    <property type="match status" value="1"/>
</dbReference>
<accession>A0A9K3L6A5</accession>
<dbReference type="GO" id="GO:0006284">
    <property type="term" value="P:base-excision repair"/>
    <property type="evidence" value="ECO:0007669"/>
    <property type="project" value="InterPro"/>
</dbReference>
<evidence type="ECO:0000256" key="1">
    <source>
        <dbReference type="SAM" id="MobiDB-lite"/>
    </source>
</evidence>
<reference evidence="3" key="1">
    <citation type="journal article" date="2021" name="Sci. Rep.">
        <title>Diploid genomic architecture of Nitzschia inconspicua, an elite biomass production diatom.</title>
        <authorList>
            <person name="Oliver A."/>
            <person name="Podell S."/>
            <person name="Pinowska A."/>
            <person name="Traller J.C."/>
            <person name="Smith S.R."/>
            <person name="McClure R."/>
            <person name="Beliaev A."/>
            <person name="Bohutskyi P."/>
            <person name="Hill E.A."/>
            <person name="Rabines A."/>
            <person name="Zheng H."/>
            <person name="Allen L.Z."/>
            <person name="Kuo A."/>
            <person name="Grigoriev I.V."/>
            <person name="Allen A.E."/>
            <person name="Hazlebeck D."/>
            <person name="Allen E.E."/>
        </authorList>
    </citation>
    <scope>NUCLEOTIDE SEQUENCE</scope>
    <source>
        <strain evidence="3">Hildebrandi</strain>
    </source>
</reference>
<feature type="domain" description="Enoyl reductase (ER)" evidence="2">
    <location>
        <begin position="26"/>
        <end position="372"/>
    </location>
</feature>
<organism evidence="3 4">
    <name type="scientific">Nitzschia inconspicua</name>
    <dbReference type="NCBI Taxonomy" id="303405"/>
    <lineage>
        <taxon>Eukaryota</taxon>
        <taxon>Sar</taxon>
        <taxon>Stramenopiles</taxon>
        <taxon>Ochrophyta</taxon>
        <taxon>Bacillariophyta</taxon>
        <taxon>Bacillariophyceae</taxon>
        <taxon>Bacillariophycidae</taxon>
        <taxon>Bacillariales</taxon>
        <taxon>Bacillariaceae</taxon>
        <taxon>Nitzschia</taxon>
    </lineage>
</organism>
<dbReference type="Proteomes" id="UP000693970">
    <property type="component" value="Unassembled WGS sequence"/>
</dbReference>
<dbReference type="Pfam" id="PF08240">
    <property type="entry name" value="ADH_N"/>
    <property type="match status" value="1"/>
</dbReference>
<comment type="caution">
    <text evidence="3">The sequence shown here is derived from an EMBL/GenBank/DDBJ whole genome shotgun (WGS) entry which is preliminary data.</text>
</comment>
<dbReference type="Pfam" id="PF00730">
    <property type="entry name" value="HhH-GPD"/>
    <property type="match status" value="1"/>
</dbReference>
<sequence>MIQSMTSTQEHASKKTMKAVQGKELGDIDEMLTVEDHVPFPNLGDLPAKKKRTKMIIQTKAVALACGDCRVLSGLTRELQGPPSFPYIPGGDCAGIVLEIPRDATDNDDAFPFQVGDRVAARFVEAPRGALAEYAVVDTRVCEKIPDNISFEEGAVLASVSPATLLGERIQEGERVLVLGAGGGVGSHTCQVMRKQGAAYLVGVSKNFDRLLQPPLNYDRAIDYTKQDPFSLKEYKDNPFDTVVDLAGGSWLRLIQDYNDKEKSIVKPASQGGRFLTLTPDKAIFEAHSVWAVMKPFLFIPIWRAIKSRLWGRRRLPKYTFAFSLDNDRNHLTRTMEMAQYGTLKACIDPRGPFPFSTEGVRKAFRLQETRHPKSTYTKKQPSSTNSKSSTGSTHSQQHKNGFVRMKDLTIEEQDKITKKWHSLADPSASLEVRRYQVLLAARLHARCQEPTVRKAMNALREAMPEGVSVETMAAVDAEVLANCISNLQFYNVKARQVVKAAQEIQSRFQGKVPEDEFSLSQITGIGKCFADLLAFVNTRKKHEEAALDS</sequence>
<feature type="compositionally biased region" description="Polar residues" evidence="1">
    <location>
        <begin position="1"/>
        <end position="10"/>
    </location>
</feature>
<dbReference type="PANTHER" id="PTHR43482">
    <property type="entry name" value="PROTEIN AST1-RELATED"/>
    <property type="match status" value="1"/>
</dbReference>
<dbReference type="OrthoDB" id="201656at2759"/>
<dbReference type="Pfam" id="PF13602">
    <property type="entry name" value="ADH_zinc_N_2"/>
    <property type="match status" value="1"/>
</dbReference>
<feature type="region of interest" description="Disordered" evidence="1">
    <location>
        <begin position="367"/>
        <end position="406"/>
    </location>
</feature>
<reference evidence="3" key="2">
    <citation type="submission" date="2021-04" db="EMBL/GenBank/DDBJ databases">
        <authorList>
            <person name="Podell S."/>
        </authorList>
    </citation>
    <scope>NUCLEOTIDE SEQUENCE</scope>
    <source>
        <strain evidence="3">Hildebrandi</strain>
    </source>
</reference>
<proteinExistence type="predicted"/>
<dbReference type="GO" id="GO:0008270">
    <property type="term" value="F:zinc ion binding"/>
    <property type="evidence" value="ECO:0007669"/>
    <property type="project" value="InterPro"/>
</dbReference>
<dbReference type="SMART" id="SM00829">
    <property type="entry name" value="PKS_ER"/>
    <property type="match status" value="1"/>
</dbReference>
<gene>
    <name evidence="3" type="ORF">IV203_000351</name>
</gene>
<dbReference type="InterPro" id="IPR002364">
    <property type="entry name" value="Quin_OxRdtase/zeta-crystal_CS"/>
</dbReference>
<dbReference type="GO" id="GO:0016491">
    <property type="term" value="F:oxidoreductase activity"/>
    <property type="evidence" value="ECO:0007669"/>
    <property type="project" value="InterPro"/>
</dbReference>
<evidence type="ECO:0000259" key="2">
    <source>
        <dbReference type="SMART" id="SM00829"/>
    </source>
</evidence>
<dbReference type="InterPro" id="IPR020843">
    <property type="entry name" value="ER"/>
</dbReference>